<evidence type="ECO:0000256" key="1">
    <source>
        <dbReference type="ARBA" id="ARBA00008129"/>
    </source>
</evidence>
<dbReference type="SUPFAM" id="SSF56317">
    <property type="entry name" value="Carbon-nitrogen hydrolase"/>
    <property type="match status" value="1"/>
</dbReference>
<keyword evidence="2 4" id="KW-0378">Hydrolase</keyword>
<evidence type="ECO:0000256" key="2">
    <source>
        <dbReference type="ARBA" id="ARBA00022801"/>
    </source>
</evidence>
<proteinExistence type="inferred from homology"/>
<sequence length="295" mass="31801">MSSRVRVAAVQAAPRWLNLAAGVDQVVSLIESASDQGARLVAFPETFLPGFPWWMWLSAVDWDGDIIARYRRNSMTVDGPELRAIRYAARRRGIHVALGFSERDGEQVFMSQALIDDRGAVQVARKGAPTPLERTVFGSAPRRPLIRETAVGRVGVLGGTDHLRPGVCEDMHRAGEQIHVAAWPGFTVYEGEPRTRGPELCTDTSRRYARAGGSYVIAPTAVVPVAGWEVAGPGTPRRRLLRGGSGVARILGPDGRDLAVPLDEDAEGLLVADLIVATGRDRVRPGHPPGARALA</sequence>
<dbReference type="InterPro" id="IPR044149">
    <property type="entry name" value="Nitrilases_CHs"/>
</dbReference>
<dbReference type="InterPro" id="IPR003010">
    <property type="entry name" value="C-N_Hydrolase"/>
</dbReference>
<keyword evidence="5" id="KW-1185">Reference proteome</keyword>
<gene>
    <name evidence="4" type="ORF">ACFYTF_00380</name>
</gene>
<dbReference type="Gene3D" id="3.60.110.10">
    <property type="entry name" value="Carbon-nitrogen hydrolase"/>
    <property type="match status" value="1"/>
</dbReference>
<name>A0ABW6PG18_9NOCA</name>
<organism evidence="4 5">
    <name type="scientific">Nocardia thailandica</name>
    <dbReference type="NCBI Taxonomy" id="257275"/>
    <lineage>
        <taxon>Bacteria</taxon>
        <taxon>Bacillati</taxon>
        <taxon>Actinomycetota</taxon>
        <taxon>Actinomycetes</taxon>
        <taxon>Mycobacteriales</taxon>
        <taxon>Nocardiaceae</taxon>
        <taxon>Nocardia</taxon>
    </lineage>
</organism>
<evidence type="ECO:0000259" key="3">
    <source>
        <dbReference type="PROSITE" id="PS50263"/>
    </source>
</evidence>
<dbReference type="Pfam" id="PF00795">
    <property type="entry name" value="CN_hydrolase"/>
    <property type="match status" value="1"/>
</dbReference>
<protein>
    <submittedName>
        <fullName evidence="4">Nitrilase-related carbon-nitrogen hydrolase</fullName>
    </submittedName>
</protein>
<evidence type="ECO:0000313" key="4">
    <source>
        <dbReference type="EMBL" id="MFF0541275.1"/>
    </source>
</evidence>
<accession>A0ABW6PG18</accession>
<dbReference type="Proteomes" id="UP001601444">
    <property type="component" value="Unassembled WGS sequence"/>
</dbReference>
<dbReference type="InterPro" id="IPR036526">
    <property type="entry name" value="C-N_Hydrolase_sf"/>
</dbReference>
<comment type="similarity">
    <text evidence="1">Belongs to the carbon-nitrogen hydrolase superfamily. Nitrilase family.</text>
</comment>
<reference evidence="4 5" key="1">
    <citation type="submission" date="2024-10" db="EMBL/GenBank/DDBJ databases">
        <title>The Natural Products Discovery Center: Release of the First 8490 Sequenced Strains for Exploring Actinobacteria Biosynthetic Diversity.</title>
        <authorList>
            <person name="Kalkreuter E."/>
            <person name="Kautsar S.A."/>
            <person name="Yang D."/>
            <person name="Bader C.D."/>
            <person name="Teijaro C.N."/>
            <person name="Fluegel L."/>
            <person name="Davis C.M."/>
            <person name="Simpson J.R."/>
            <person name="Lauterbach L."/>
            <person name="Steele A.D."/>
            <person name="Gui C."/>
            <person name="Meng S."/>
            <person name="Li G."/>
            <person name="Viehrig K."/>
            <person name="Ye F."/>
            <person name="Su P."/>
            <person name="Kiefer A.F."/>
            <person name="Nichols A."/>
            <person name="Cepeda A.J."/>
            <person name="Yan W."/>
            <person name="Fan B."/>
            <person name="Jiang Y."/>
            <person name="Adhikari A."/>
            <person name="Zheng C.-J."/>
            <person name="Schuster L."/>
            <person name="Cowan T.M."/>
            <person name="Smanski M.J."/>
            <person name="Chevrette M.G."/>
            <person name="De Carvalho L.P.S."/>
            <person name="Shen B."/>
        </authorList>
    </citation>
    <scope>NUCLEOTIDE SEQUENCE [LARGE SCALE GENOMIC DNA]</scope>
    <source>
        <strain evidence="4 5">NPDC004045</strain>
    </source>
</reference>
<dbReference type="EMBL" id="JBIAMX010000001">
    <property type="protein sequence ID" value="MFF0541275.1"/>
    <property type="molecule type" value="Genomic_DNA"/>
</dbReference>
<dbReference type="GO" id="GO:0016787">
    <property type="term" value="F:hydrolase activity"/>
    <property type="evidence" value="ECO:0007669"/>
    <property type="project" value="UniProtKB-KW"/>
</dbReference>
<comment type="caution">
    <text evidence="4">The sequence shown here is derived from an EMBL/GenBank/DDBJ whole genome shotgun (WGS) entry which is preliminary data.</text>
</comment>
<dbReference type="PANTHER" id="PTHR46044">
    <property type="entry name" value="NITRILASE"/>
    <property type="match status" value="1"/>
</dbReference>
<evidence type="ECO:0000313" key="5">
    <source>
        <dbReference type="Proteomes" id="UP001601444"/>
    </source>
</evidence>
<feature type="domain" description="CN hydrolase" evidence="3">
    <location>
        <begin position="5"/>
        <end position="276"/>
    </location>
</feature>
<dbReference type="RefSeq" id="WP_387698594.1">
    <property type="nucleotide sequence ID" value="NZ_JBIAMX010000001.1"/>
</dbReference>
<dbReference type="PANTHER" id="PTHR46044:SF14">
    <property type="entry name" value="ARYLACETONITRILASE"/>
    <property type="match status" value="1"/>
</dbReference>
<dbReference type="PROSITE" id="PS50263">
    <property type="entry name" value="CN_HYDROLASE"/>
    <property type="match status" value="1"/>
</dbReference>